<proteinExistence type="predicted"/>
<dbReference type="EMBL" id="BMIW01000009">
    <property type="protein sequence ID" value="GGF96349.1"/>
    <property type="molecule type" value="Genomic_DNA"/>
</dbReference>
<accession>A0ABQ1VUW5</accession>
<comment type="caution">
    <text evidence="1">The sequence shown here is derived from an EMBL/GenBank/DDBJ whole genome shotgun (WGS) entry which is preliminary data.</text>
</comment>
<organism evidence="1 2">
    <name type="scientific">Paenibacillus aceti</name>
    <dbReference type="NCBI Taxonomy" id="1820010"/>
    <lineage>
        <taxon>Bacteria</taxon>
        <taxon>Bacillati</taxon>
        <taxon>Bacillota</taxon>
        <taxon>Bacilli</taxon>
        <taxon>Bacillales</taxon>
        <taxon>Paenibacillaceae</taxon>
        <taxon>Paenibacillus</taxon>
    </lineage>
</organism>
<protein>
    <recommendedName>
        <fullName evidence="3">Transposase InsH N-terminal domain-containing protein</fullName>
    </recommendedName>
</protein>
<name>A0ABQ1VUW5_9BACL</name>
<evidence type="ECO:0000313" key="1">
    <source>
        <dbReference type="EMBL" id="GGF96349.1"/>
    </source>
</evidence>
<evidence type="ECO:0008006" key="3">
    <source>
        <dbReference type="Google" id="ProtNLM"/>
    </source>
</evidence>
<reference evidence="2" key="1">
    <citation type="journal article" date="2019" name="Int. J. Syst. Evol. Microbiol.">
        <title>The Global Catalogue of Microorganisms (GCM) 10K type strain sequencing project: providing services to taxonomists for standard genome sequencing and annotation.</title>
        <authorList>
            <consortium name="The Broad Institute Genomics Platform"/>
            <consortium name="The Broad Institute Genome Sequencing Center for Infectious Disease"/>
            <person name="Wu L."/>
            <person name="Ma J."/>
        </authorList>
    </citation>
    <scope>NUCLEOTIDE SEQUENCE [LARGE SCALE GENOMIC DNA]</scope>
    <source>
        <strain evidence="2">CGMCC 1.15420</strain>
    </source>
</reference>
<gene>
    <name evidence="1" type="ORF">GCM10010913_17480</name>
</gene>
<sequence length="58" mass="6868">MQIYIYLWQFARYEGEIGEIVVQMHLYRWFVADPLGISVFKHLFHSDVGAEVTLHKQG</sequence>
<dbReference type="Proteomes" id="UP000608420">
    <property type="component" value="Unassembled WGS sequence"/>
</dbReference>
<keyword evidence="2" id="KW-1185">Reference proteome</keyword>
<evidence type="ECO:0000313" key="2">
    <source>
        <dbReference type="Proteomes" id="UP000608420"/>
    </source>
</evidence>